<dbReference type="InterPro" id="IPR036770">
    <property type="entry name" value="Ankyrin_rpt-contain_sf"/>
</dbReference>
<dbReference type="InParanoid" id="E9GQC5"/>
<dbReference type="PANTHER" id="PTHR24125:SF5">
    <property type="entry name" value="ANKYRIN REPEAT PROTEIN"/>
    <property type="match status" value="1"/>
</dbReference>
<accession>E9GQC5</accession>
<reference evidence="2 3" key="1">
    <citation type="journal article" date="2011" name="Science">
        <title>The ecoresponsive genome of Daphnia pulex.</title>
        <authorList>
            <person name="Colbourne J.K."/>
            <person name="Pfrender M.E."/>
            <person name="Gilbert D."/>
            <person name="Thomas W.K."/>
            <person name="Tucker A."/>
            <person name="Oakley T.H."/>
            <person name="Tokishita S."/>
            <person name="Aerts A."/>
            <person name="Arnold G.J."/>
            <person name="Basu M.K."/>
            <person name="Bauer D.J."/>
            <person name="Caceres C.E."/>
            <person name="Carmel L."/>
            <person name="Casola C."/>
            <person name="Choi J.H."/>
            <person name="Detter J.C."/>
            <person name="Dong Q."/>
            <person name="Dusheyko S."/>
            <person name="Eads B.D."/>
            <person name="Frohlich T."/>
            <person name="Geiler-Samerotte K.A."/>
            <person name="Gerlach D."/>
            <person name="Hatcher P."/>
            <person name="Jogdeo S."/>
            <person name="Krijgsveld J."/>
            <person name="Kriventseva E.V."/>
            <person name="Kultz D."/>
            <person name="Laforsch C."/>
            <person name="Lindquist E."/>
            <person name="Lopez J."/>
            <person name="Manak J.R."/>
            <person name="Muller J."/>
            <person name="Pangilinan J."/>
            <person name="Patwardhan R.P."/>
            <person name="Pitluck S."/>
            <person name="Pritham E.J."/>
            <person name="Rechtsteiner A."/>
            <person name="Rho M."/>
            <person name="Rogozin I.B."/>
            <person name="Sakarya O."/>
            <person name="Salamov A."/>
            <person name="Schaack S."/>
            <person name="Shapiro H."/>
            <person name="Shiga Y."/>
            <person name="Skalitzky C."/>
            <person name="Smith Z."/>
            <person name="Souvorov A."/>
            <person name="Sung W."/>
            <person name="Tang Z."/>
            <person name="Tsuchiya D."/>
            <person name="Tu H."/>
            <person name="Vos H."/>
            <person name="Wang M."/>
            <person name="Wolf Y.I."/>
            <person name="Yamagata H."/>
            <person name="Yamada T."/>
            <person name="Ye Y."/>
            <person name="Shaw J.R."/>
            <person name="Andrews J."/>
            <person name="Crease T.J."/>
            <person name="Tang H."/>
            <person name="Lucas S.M."/>
            <person name="Robertson H.M."/>
            <person name="Bork P."/>
            <person name="Koonin E.V."/>
            <person name="Zdobnov E.M."/>
            <person name="Grigoriev I.V."/>
            <person name="Lynch M."/>
            <person name="Boore J.L."/>
        </authorList>
    </citation>
    <scope>NUCLEOTIDE SEQUENCE [LARGE SCALE GENOMIC DNA]</scope>
</reference>
<evidence type="ECO:0000256" key="1">
    <source>
        <dbReference type="PROSITE-ProRule" id="PRU00023"/>
    </source>
</evidence>
<keyword evidence="1" id="KW-0040">ANK repeat</keyword>
<feature type="repeat" description="ANK" evidence="1">
    <location>
        <begin position="101"/>
        <end position="135"/>
    </location>
</feature>
<gene>
    <name evidence="2" type="ORF">DAPPUDRAFT_34417</name>
</gene>
<protein>
    <submittedName>
        <fullName evidence="2">Uncharacterized protein</fullName>
    </submittedName>
</protein>
<dbReference type="AlphaFoldDB" id="E9GQC5"/>
<dbReference type="SUPFAM" id="SSF48403">
    <property type="entry name" value="Ankyrin repeat"/>
    <property type="match status" value="1"/>
</dbReference>
<dbReference type="InterPro" id="IPR052457">
    <property type="entry name" value="Ankyrin-DD_containing_protein"/>
</dbReference>
<sequence>LHLAIEQENRTAVEELLKRDNVDVNLKNNYNQTALHYASCWKNMPIHLFRIILEKSADVVNAQDKDGNTALHWATFKQSETQVEELLKRDDVMNVNLKNNDKQTALHLACAWKNIPIDLFKKILKKSTDVNAQDKYGWTALHWA</sequence>
<evidence type="ECO:0000313" key="3">
    <source>
        <dbReference type="Proteomes" id="UP000000305"/>
    </source>
</evidence>
<dbReference type="Pfam" id="PF12796">
    <property type="entry name" value="Ank_2"/>
    <property type="match status" value="1"/>
</dbReference>
<dbReference type="PROSITE" id="PS50088">
    <property type="entry name" value="ANK_REPEAT"/>
    <property type="match status" value="1"/>
</dbReference>
<dbReference type="InterPro" id="IPR002110">
    <property type="entry name" value="Ankyrin_rpt"/>
</dbReference>
<dbReference type="EMBL" id="GL732558">
    <property type="protein sequence ID" value="EFX78104.1"/>
    <property type="molecule type" value="Genomic_DNA"/>
</dbReference>
<dbReference type="KEGG" id="dpx:DAPPUDRAFT_34417"/>
<keyword evidence="3" id="KW-1185">Reference proteome</keyword>
<evidence type="ECO:0000313" key="2">
    <source>
        <dbReference type="EMBL" id="EFX78104.1"/>
    </source>
</evidence>
<dbReference type="STRING" id="6669.E9GQC5"/>
<dbReference type="PANTHER" id="PTHR24125">
    <property type="entry name" value="ANKYRIN REPEAT AND DEATH DOMAIN-CONTAINING PROTEIN"/>
    <property type="match status" value="1"/>
</dbReference>
<name>E9GQC5_DAPPU</name>
<dbReference type="Proteomes" id="UP000000305">
    <property type="component" value="Unassembled WGS sequence"/>
</dbReference>
<dbReference type="OrthoDB" id="194358at2759"/>
<dbReference type="PhylomeDB" id="E9GQC5"/>
<feature type="non-terminal residue" evidence="2">
    <location>
        <position position="144"/>
    </location>
</feature>
<dbReference type="Pfam" id="PF00023">
    <property type="entry name" value="Ank"/>
    <property type="match status" value="1"/>
</dbReference>
<organism evidence="2 3">
    <name type="scientific">Daphnia pulex</name>
    <name type="common">Water flea</name>
    <dbReference type="NCBI Taxonomy" id="6669"/>
    <lineage>
        <taxon>Eukaryota</taxon>
        <taxon>Metazoa</taxon>
        <taxon>Ecdysozoa</taxon>
        <taxon>Arthropoda</taxon>
        <taxon>Crustacea</taxon>
        <taxon>Branchiopoda</taxon>
        <taxon>Diplostraca</taxon>
        <taxon>Cladocera</taxon>
        <taxon>Anomopoda</taxon>
        <taxon>Daphniidae</taxon>
        <taxon>Daphnia</taxon>
    </lineage>
</organism>
<dbReference type="eggNOG" id="KOG0504">
    <property type="taxonomic scope" value="Eukaryota"/>
</dbReference>
<dbReference type="SMART" id="SM00248">
    <property type="entry name" value="ANK"/>
    <property type="match status" value="4"/>
</dbReference>
<proteinExistence type="predicted"/>
<dbReference type="HOGENOM" id="CLU_000134_18_1_1"/>
<feature type="non-terminal residue" evidence="2">
    <location>
        <position position="1"/>
    </location>
</feature>
<dbReference type="Gene3D" id="1.25.40.20">
    <property type="entry name" value="Ankyrin repeat-containing domain"/>
    <property type="match status" value="3"/>
</dbReference>